<evidence type="ECO:0008006" key="4">
    <source>
        <dbReference type="Google" id="ProtNLM"/>
    </source>
</evidence>
<evidence type="ECO:0000313" key="2">
    <source>
        <dbReference type="EMBL" id="NHR07800.1"/>
    </source>
</evidence>
<comment type="caution">
    <text evidence="2">The sequence shown here is derived from an EMBL/GenBank/DDBJ whole genome shotgun (WGS) entry which is preliminary data.</text>
</comment>
<keyword evidence="3" id="KW-1185">Reference proteome</keyword>
<accession>A0ABX0LH76</accession>
<keyword evidence="1" id="KW-0812">Transmembrane</keyword>
<feature type="transmembrane region" description="Helical" evidence="1">
    <location>
        <begin position="79"/>
        <end position="100"/>
    </location>
</feature>
<organism evidence="2 3">
    <name type="scientific">Chromobacterium fluminis</name>
    <dbReference type="NCBI Taxonomy" id="3044269"/>
    <lineage>
        <taxon>Bacteria</taxon>
        <taxon>Pseudomonadati</taxon>
        <taxon>Pseudomonadota</taxon>
        <taxon>Betaproteobacteria</taxon>
        <taxon>Neisseriales</taxon>
        <taxon>Chromobacteriaceae</taxon>
        <taxon>Chromobacterium</taxon>
    </lineage>
</organism>
<name>A0ABX0LH76_9NEIS</name>
<dbReference type="Proteomes" id="UP001515641">
    <property type="component" value="Unassembled WGS sequence"/>
</dbReference>
<keyword evidence="1" id="KW-0472">Membrane</keyword>
<feature type="transmembrane region" description="Helical" evidence="1">
    <location>
        <begin position="54"/>
        <end position="72"/>
    </location>
</feature>
<protein>
    <recommendedName>
        <fullName evidence="4">TrbC/VirB2 family protein</fullName>
    </recommendedName>
</protein>
<dbReference type="EMBL" id="JAAOMA010000042">
    <property type="protein sequence ID" value="NHR07800.1"/>
    <property type="molecule type" value="Genomic_DNA"/>
</dbReference>
<reference evidence="2 3" key="1">
    <citation type="submission" date="2020-03" db="EMBL/GenBank/DDBJ databases">
        <title>Draft genome sequence of environmentally isolated cultures.</title>
        <authorList>
            <person name="Wilson H.S."/>
            <person name="De Leon M.E."/>
        </authorList>
    </citation>
    <scope>NUCLEOTIDE SEQUENCE [LARGE SCALE GENOMIC DNA]</scope>
    <source>
        <strain evidence="2 3">HSC-31F16</strain>
    </source>
</reference>
<evidence type="ECO:0000313" key="3">
    <source>
        <dbReference type="Proteomes" id="UP001515641"/>
    </source>
</evidence>
<keyword evidence="1" id="KW-1133">Transmembrane helix</keyword>
<gene>
    <name evidence="2" type="ORF">HA052_21655</name>
</gene>
<sequence length="135" mass="14330">MEMALKKEVSKSSLFSATVIAPLVVLTSMGAMNSGVAPTTGVWTTVVTYLQGMLQSDFAIGLALVAVIGGIWQLSHGRGYTFLMVVLSIIACAFLAPSAITTLATATRPAMQNTLKLELATPHLRIKNLNTNSKY</sequence>
<evidence type="ECO:0000256" key="1">
    <source>
        <dbReference type="SAM" id="Phobius"/>
    </source>
</evidence>
<proteinExistence type="predicted"/>
<dbReference type="RefSeq" id="WP_166453549.1">
    <property type="nucleotide sequence ID" value="NZ_JAAOMA010000042.1"/>
</dbReference>